<sequence length="203" mass="22017">MQPSVYFVSELLVPVCRGPPPHCTTAASSDTPTYAATAAGQINIDERRTSRHRLKTHIRCCRLTVGDISVPFESIGTTSAQRCFAPRLATWLPGCLAARLPSCQVAQPHGPSGAHLWVRGQAKSGRLEDAAMTYARNYSACRNALWGRPFPRLSPEEYIQGRRLIAAGQRQAPGAGRVRAVRLAGAPTIESRVALLIKSSQMN</sequence>
<gene>
    <name evidence="1" type="ORF">RR46_04067</name>
</gene>
<evidence type="ECO:0000313" key="1">
    <source>
        <dbReference type="EMBL" id="KPJ04951.1"/>
    </source>
</evidence>
<evidence type="ECO:0000313" key="2">
    <source>
        <dbReference type="Proteomes" id="UP000053268"/>
    </source>
</evidence>
<name>A0A194QN89_PAPXU</name>
<proteinExistence type="predicted"/>
<dbReference type="EMBL" id="KQ458793">
    <property type="protein sequence ID" value="KPJ04951.1"/>
    <property type="molecule type" value="Genomic_DNA"/>
</dbReference>
<dbReference type="AlphaFoldDB" id="A0A194QN89"/>
<dbReference type="Proteomes" id="UP000053268">
    <property type="component" value="Unassembled WGS sequence"/>
</dbReference>
<accession>A0A194QN89</accession>
<keyword evidence="2" id="KW-1185">Reference proteome</keyword>
<protein>
    <submittedName>
        <fullName evidence="1">Uncharacterized protein</fullName>
    </submittedName>
</protein>
<reference evidence="1 2" key="1">
    <citation type="journal article" date="2015" name="Nat. Commun.">
        <title>Outbred genome sequencing and CRISPR/Cas9 gene editing in butterflies.</title>
        <authorList>
            <person name="Li X."/>
            <person name="Fan D."/>
            <person name="Zhang W."/>
            <person name="Liu G."/>
            <person name="Zhang L."/>
            <person name="Zhao L."/>
            <person name="Fang X."/>
            <person name="Chen L."/>
            <person name="Dong Y."/>
            <person name="Chen Y."/>
            <person name="Ding Y."/>
            <person name="Zhao R."/>
            <person name="Feng M."/>
            <person name="Zhu Y."/>
            <person name="Feng Y."/>
            <person name="Jiang X."/>
            <person name="Zhu D."/>
            <person name="Xiang H."/>
            <person name="Feng X."/>
            <person name="Li S."/>
            <person name="Wang J."/>
            <person name="Zhang G."/>
            <person name="Kronforst M.R."/>
            <person name="Wang W."/>
        </authorList>
    </citation>
    <scope>NUCLEOTIDE SEQUENCE [LARGE SCALE GENOMIC DNA]</scope>
    <source>
        <strain evidence="1">Ya'a_city_454_Px</strain>
        <tissue evidence="1">Whole body</tissue>
    </source>
</reference>
<organism evidence="1 2">
    <name type="scientific">Papilio xuthus</name>
    <name type="common">Asian swallowtail butterfly</name>
    <dbReference type="NCBI Taxonomy" id="66420"/>
    <lineage>
        <taxon>Eukaryota</taxon>
        <taxon>Metazoa</taxon>
        <taxon>Ecdysozoa</taxon>
        <taxon>Arthropoda</taxon>
        <taxon>Hexapoda</taxon>
        <taxon>Insecta</taxon>
        <taxon>Pterygota</taxon>
        <taxon>Neoptera</taxon>
        <taxon>Endopterygota</taxon>
        <taxon>Lepidoptera</taxon>
        <taxon>Glossata</taxon>
        <taxon>Ditrysia</taxon>
        <taxon>Papilionoidea</taxon>
        <taxon>Papilionidae</taxon>
        <taxon>Papilioninae</taxon>
        <taxon>Papilio</taxon>
    </lineage>
</organism>